<dbReference type="AlphaFoldDB" id="A0A127P8G3"/>
<dbReference type="Pfam" id="PF02776">
    <property type="entry name" value="TPP_enzyme_N"/>
    <property type="match status" value="1"/>
</dbReference>
<evidence type="ECO:0000259" key="4">
    <source>
        <dbReference type="Pfam" id="PF00205"/>
    </source>
</evidence>
<name>A0A127P8G3_9BURK</name>
<dbReference type="GO" id="GO:0003984">
    <property type="term" value="F:acetolactate synthase activity"/>
    <property type="evidence" value="ECO:0007669"/>
    <property type="project" value="TreeGrafter"/>
</dbReference>
<dbReference type="Pfam" id="PF00205">
    <property type="entry name" value="TPP_enzyme_M"/>
    <property type="match status" value="1"/>
</dbReference>
<keyword evidence="2 3" id="KW-0786">Thiamine pyrophosphate</keyword>
<dbReference type="PANTHER" id="PTHR18968:SF13">
    <property type="entry name" value="ACETOLACTATE SYNTHASE CATALYTIC SUBUNIT, MITOCHONDRIAL"/>
    <property type="match status" value="1"/>
</dbReference>
<dbReference type="Pfam" id="PF02775">
    <property type="entry name" value="TPP_enzyme_C"/>
    <property type="match status" value="1"/>
</dbReference>
<accession>A0A127P8G3</accession>
<evidence type="ECO:0000313" key="7">
    <source>
        <dbReference type="EMBL" id="AMO94096.1"/>
    </source>
</evidence>
<dbReference type="GO" id="GO:0009097">
    <property type="term" value="P:isoleucine biosynthetic process"/>
    <property type="evidence" value="ECO:0007669"/>
    <property type="project" value="TreeGrafter"/>
</dbReference>
<dbReference type="InterPro" id="IPR045229">
    <property type="entry name" value="TPP_enz"/>
</dbReference>
<feature type="domain" description="Thiamine pyrophosphate enzyme central" evidence="4">
    <location>
        <begin position="219"/>
        <end position="352"/>
    </location>
</feature>
<proteinExistence type="inferred from homology"/>
<gene>
    <name evidence="7" type="ORF">CFter6_1386</name>
</gene>
<dbReference type="InterPro" id="IPR011766">
    <property type="entry name" value="TPP_enzyme_TPP-bd"/>
</dbReference>
<evidence type="ECO:0000259" key="5">
    <source>
        <dbReference type="Pfam" id="PF02775"/>
    </source>
</evidence>
<dbReference type="Proteomes" id="UP000072421">
    <property type="component" value="Chromosome"/>
</dbReference>
<dbReference type="InterPro" id="IPR012000">
    <property type="entry name" value="Thiamin_PyroP_enz_cen_dom"/>
</dbReference>
<dbReference type="SUPFAM" id="SSF52518">
    <property type="entry name" value="Thiamin diphosphate-binding fold (THDP-binding)"/>
    <property type="match status" value="2"/>
</dbReference>
<evidence type="ECO:0000256" key="3">
    <source>
        <dbReference type="RuleBase" id="RU362132"/>
    </source>
</evidence>
<feature type="domain" description="Thiamine pyrophosphate enzyme N-terminal TPP-binding" evidence="6">
    <location>
        <begin position="33"/>
        <end position="142"/>
    </location>
</feature>
<dbReference type="GO" id="GO:0009099">
    <property type="term" value="P:L-valine biosynthetic process"/>
    <property type="evidence" value="ECO:0007669"/>
    <property type="project" value="TreeGrafter"/>
</dbReference>
<evidence type="ECO:0000256" key="2">
    <source>
        <dbReference type="ARBA" id="ARBA00023052"/>
    </source>
</evidence>
<dbReference type="CDD" id="cd00568">
    <property type="entry name" value="TPP_enzymes"/>
    <property type="match status" value="1"/>
</dbReference>
<dbReference type="NCBIfam" id="NF005712">
    <property type="entry name" value="PRK07524.1"/>
    <property type="match status" value="1"/>
</dbReference>
<dbReference type="FunFam" id="3.40.50.970:FF:000007">
    <property type="entry name" value="Acetolactate synthase"/>
    <property type="match status" value="1"/>
</dbReference>
<sequence>MTKMKRLESTEIGKTGDTGAGSLTIATPASSCGEVLIKLLENYGVELVFGIPGVHTVELYRGLAQSSLRHITPRHEQGAGFMADGYARVSGKPGVCFIITGPGMTNIATAMAQAYADSIPMLVISSVNARQHLGNGNGMLHELPSQRGVFAGMTAFSHTLMSPEELPAVLARAFAVFDSARPRPVHIEIPLDVIVAPAAHLSIATPARSARPHADPRSVADAAAILRQAKRPLILAGGGAVNAGVELQQLAACLQAPVALTINAKGLLPPRHPLLLGSSQSTAATRALVCEADVVLAIGTELGETDYDTVFDGGFRIPGKLIRIDIDAQQLARNYPASLTLLSDAASALQGLLQQLPALPDTMRNDALWGSSRTAALRREVDASLDRPARMQHRMLEVAASVLPDAIYVGDSTQPVYTGNITFDAAQPRSWFNSSTGYGTLGYALPAAIGAKLAAAARPVLCLIGDGGIQFTLPELASAVEAGVPVIILLWNNNGYGEIKKYMENRAIEPVGVDIYTPDFLAIARGFGCSARHVATAAELADALQLAATAGRPTVIEISETEWTGQEQ</sequence>
<dbReference type="GO" id="GO:0000287">
    <property type="term" value="F:magnesium ion binding"/>
    <property type="evidence" value="ECO:0007669"/>
    <property type="project" value="InterPro"/>
</dbReference>
<dbReference type="CDD" id="cd07035">
    <property type="entry name" value="TPP_PYR_POX_like"/>
    <property type="match status" value="1"/>
</dbReference>
<organism evidence="7">
    <name type="scientific">Collimonas fungivorans</name>
    <dbReference type="NCBI Taxonomy" id="158899"/>
    <lineage>
        <taxon>Bacteria</taxon>
        <taxon>Pseudomonadati</taxon>
        <taxon>Pseudomonadota</taxon>
        <taxon>Betaproteobacteria</taxon>
        <taxon>Burkholderiales</taxon>
        <taxon>Oxalobacteraceae</taxon>
        <taxon>Collimonas</taxon>
    </lineage>
</organism>
<dbReference type="GO" id="GO:0050660">
    <property type="term" value="F:flavin adenine dinucleotide binding"/>
    <property type="evidence" value="ECO:0007669"/>
    <property type="project" value="TreeGrafter"/>
</dbReference>
<dbReference type="PANTHER" id="PTHR18968">
    <property type="entry name" value="THIAMINE PYROPHOSPHATE ENZYMES"/>
    <property type="match status" value="1"/>
</dbReference>
<dbReference type="GO" id="GO:0005948">
    <property type="term" value="C:acetolactate synthase complex"/>
    <property type="evidence" value="ECO:0007669"/>
    <property type="project" value="TreeGrafter"/>
</dbReference>
<dbReference type="InterPro" id="IPR029061">
    <property type="entry name" value="THDP-binding"/>
</dbReference>
<evidence type="ECO:0000259" key="6">
    <source>
        <dbReference type="Pfam" id="PF02776"/>
    </source>
</evidence>
<dbReference type="Gene3D" id="3.40.50.1220">
    <property type="entry name" value="TPP-binding domain"/>
    <property type="match status" value="1"/>
</dbReference>
<dbReference type="InterPro" id="IPR029035">
    <property type="entry name" value="DHS-like_NAD/FAD-binding_dom"/>
</dbReference>
<dbReference type="Gene3D" id="3.40.50.970">
    <property type="match status" value="2"/>
</dbReference>
<evidence type="ECO:0000256" key="1">
    <source>
        <dbReference type="ARBA" id="ARBA00007812"/>
    </source>
</evidence>
<dbReference type="PATRIC" id="fig|158899.10.peg.1398"/>
<comment type="similarity">
    <text evidence="1 3">Belongs to the TPP enzyme family.</text>
</comment>
<dbReference type="EMBL" id="CP013232">
    <property type="protein sequence ID" value="AMO94096.1"/>
    <property type="molecule type" value="Genomic_DNA"/>
</dbReference>
<dbReference type="GO" id="GO:0030976">
    <property type="term" value="F:thiamine pyrophosphate binding"/>
    <property type="evidence" value="ECO:0007669"/>
    <property type="project" value="InterPro"/>
</dbReference>
<feature type="domain" description="Thiamine pyrophosphate enzyme TPP-binding" evidence="5">
    <location>
        <begin position="423"/>
        <end position="558"/>
    </location>
</feature>
<reference evidence="7 8" key="1">
    <citation type="submission" date="2015-11" db="EMBL/GenBank/DDBJ databases">
        <title>Exploring the genomic traits of fungus-feeding bacterial genus Collimonas.</title>
        <authorList>
            <person name="Song C."/>
            <person name="Schmidt R."/>
            <person name="de Jager V."/>
            <person name="Krzyzanowska D."/>
            <person name="Jongedijk E."/>
            <person name="Cankar K."/>
            <person name="Beekwilder J."/>
            <person name="van Veen A."/>
            <person name="de Boer W."/>
            <person name="van Veen J.A."/>
            <person name="Garbeva P."/>
        </authorList>
    </citation>
    <scope>NUCLEOTIDE SEQUENCE [LARGE SCALE GENOMIC DNA]</scope>
    <source>
        <strain evidence="7 8">Ter6</strain>
    </source>
</reference>
<dbReference type="SUPFAM" id="SSF52467">
    <property type="entry name" value="DHS-like NAD/FAD-binding domain"/>
    <property type="match status" value="1"/>
</dbReference>
<evidence type="ECO:0000313" key="8">
    <source>
        <dbReference type="Proteomes" id="UP000072421"/>
    </source>
</evidence>
<dbReference type="InterPro" id="IPR012001">
    <property type="entry name" value="Thiamin_PyroP_enz_TPP-bd_dom"/>
</dbReference>
<protein>
    <submittedName>
        <fullName evidence="7">Thiamine pyrophosphate enzyme, C-terminal TPP binding domain protein</fullName>
    </submittedName>
</protein>